<protein>
    <recommendedName>
        <fullName evidence="5">Integrase core domain containing protein</fullName>
    </recommendedName>
</protein>
<feature type="region of interest" description="Disordered" evidence="2">
    <location>
        <begin position="216"/>
        <end position="244"/>
    </location>
</feature>
<dbReference type="InParanoid" id="M1DK42"/>
<dbReference type="HOGENOM" id="CLU_029307_3_1_1"/>
<feature type="coiled-coil region" evidence="1">
    <location>
        <begin position="54"/>
        <end position="81"/>
    </location>
</feature>
<keyword evidence="4" id="KW-1185">Reference proteome</keyword>
<evidence type="ECO:0000256" key="2">
    <source>
        <dbReference type="SAM" id="MobiDB-lite"/>
    </source>
</evidence>
<evidence type="ECO:0008006" key="5">
    <source>
        <dbReference type="Google" id="ProtNLM"/>
    </source>
</evidence>
<evidence type="ECO:0000313" key="4">
    <source>
        <dbReference type="Proteomes" id="UP000011115"/>
    </source>
</evidence>
<dbReference type="EnsemblPlants" id="PGSC0003DMT400090309">
    <property type="protein sequence ID" value="PGSC0003DMT400090309"/>
    <property type="gene ID" value="PGSC0003DMG400039880"/>
</dbReference>
<reference evidence="4" key="1">
    <citation type="journal article" date="2011" name="Nature">
        <title>Genome sequence and analysis of the tuber crop potato.</title>
        <authorList>
            <consortium name="The Potato Genome Sequencing Consortium"/>
        </authorList>
    </citation>
    <scope>NUCLEOTIDE SEQUENCE [LARGE SCALE GENOMIC DNA]</scope>
    <source>
        <strain evidence="4">cv. DM1-3 516 R44</strain>
    </source>
</reference>
<reference evidence="3" key="2">
    <citation type="submission" date="2015-06" db="UniProtKB">
        <authorList>
            <consortium name="EnsemblPlants"/>
        </authorList>
    </citation>
    <scope>IDENTIFICATION</scope>
    <source>
        <strain evidence="3">DM1-3 516 R44</strain>
    </source>
</reference>
<sequence length="244" mass="27655">MFGDMILTFRQSEGEQLQEVWLRFKSLLGKCLTHGIPERVLESFYRSLSLGNRMMADQITLDELTKKIEDLEIQCNKKERYVPPHERRRIKNKEDGQNKEMLTLLLQKSREQHRKWLDLKLQEEAGHLKVKQKGITINEDAAASRSKVGKLSPTGGKGKGKDNTLELSDASTDSDGFYRNDPNQSESEGVGSDEDDLLIAQRAELRTKKLNDLSRVKIPQPTTTTPLVPEHALVLAPPVQDPPT</sequence>
<keyword evidence="1" id="KW-0175">Coiled coil</keyword>
<feature type="region of interest" description="Disordered" evidence="2">
    <location>
        <begin position="141"/>
        <end position="198"/>
    </location>
</feature>
<dbReference type="AlphaFoldDB" id="M1DK42"/>
<dbReference type="PaxDb" id="4113-PGSC0003DMT400090309"/>
<proteinExistence type="predicted"/>
<name>M1DK42_SOLTU</name>
<evidence type="ECO:0000256" key="1">
    <source>
        <dbReference type="SAM" id="Coils"/>
    </source>
</evidence>
<accession>M1DK42</accession>
<dbReference type="Proteomes" id="UP000011115">
    <property type="component" value="Unassembled WGS sequence"/>
</dbReference>
<dbReference type="Gramene" id="PGSC0003DMT400090309">
    <property type="protein sequence ID" value="PGSC0003DMT400090309"/>
    <property type="gene ID" value="PGSC0003DMG400039880"/>
</dbReference>
<feature type="compositionally biased region" description="Polar residues" evidence="2">
    <location>
        <begin position="165"/>
        <end position="174"/>
    </location>
</feature>
<evidence type="ECO:0000313" key="3">
    <source>
        <dbReference type="EnsemblPlants" id="PGSC0003DMT400090309"/>
    </source>
</evidence>
<organism evidence="3 4">
    <name type="scientific">Solanum tuberosum</name>
    <name type="common">Potato</name>
    <dbReference type="NCBI Taxonomy" id="4113"/>
    <lineage>
        <taxon>Eukaryota</taxon>
        <taxon>Viridiplantae</taxon>
        <taxon>Streptophyta</taxon>
        <taxon>Embryophyta</taxon>
        <taxon>Tracheophyta</taxon>
        <taxon>Spermatophyta</taxon>
        <taxon>Magnoliopsida</taxon>
        <taxon>eudicotyledons</taxon>
        <taxon>Gunneridae</taxon>
        <taxon>Pentapetalae</taxon>
        <taxon>asterids</taxon>
        <taxon>lamiids</taxon>
        <taxon>Solanales</taxon>
        <taxon>Solanaceae</taxon>
        <taxon>Solanoideae</taxon>
        <taxon>Solaneae</taxon>
        <taxon>Solanum</taxon>
    </lineage>
</organism>